<evidence type="ECO:0000313" key="2">
    <source>
        <dbReference type="Proteomes" id="UP000813463"/>
    </source>
</evidence>
<protein>
    <recommendedName>
        <fullName evidence="1">Reverse transcriptase zinc-binding domain-containing protein</fullName>
    </recommendedName>
</protein>
<gene>
    <name evidence="3" type="primary">LOC110783834</name>
</gene>
<keyword evidence="2" id="KW-1185">Reference proteome</keyword>
<reference evidence="2" key="1">
    <citation type="journal article" date="2021" name="Nat. Commun.">
        <title>Genomic analyses provide insights into spinach domestication and the genetic basis of agronomic traits.</title>
        <authorList>
            <person name="Cai X."/>
            <person name="Sun X."/>
            <person name="Xu C."/>
            <person name="Sun H."/>
            <person name="Wang X."/>
            <person name="Ge C."/>
            <person name="Zhang Z."/>
            <person name="Wang Q."/>
            <person name="Fei Z."/>
            <person name="Jiao C."/>
            <person name="Wang Q."/>
        </authorList>
    </citation>
    <scope>NUCLEOTIDE SEQUENCE [LARGE SCALE GENOMIC DNA]</scope>
    <source>
        <strain evidence="2">cv. Varoflay</strain>
    </source>
</reference>
<evidence type="ECO:0000313" key="3">
    <source>
        <dbReference type="RefSeq" id="XP_021843911.2"/>
    </source>
</evidence>
<accession>A0A9R0JR04</accession>
<name>A0A9R0JR04_SPIOL</name>
<evidence type="ECO:0000259" key="1">
    <source>
        <dbReference type="Pfam" id="PF13966"/>
    </source>
</evidence>
<proteinExistence type="predicted"/>
<dbReference type="KEGG" id="soe:110783834"/>
<dbReference type="RefSeq" id="XP_021843911.2">
    <property type="nucleotide sequence ID" value="XM_021988219.2"/>
</dbReference>
<dbReference type="Pfam" id="PF13966">
    <property type="entry name" value="zf-RVT"/>
    <property type="match status" value="1"/>
</dbReference>
<dbReference type="InterPro" id="IPR026960">
    <property type="entry name" value="RVT-Znf"/>
</dbReference>
<organism evidence="2 3">
    <name type="scientific">Spinacia oleracea</name>
    <name type="common">Spinach</name>
    <dbReference type="NCBI Taxonomy" id="3562"/>
    <lineage>
        <taxon>Eukaryota</taxon>
        <taxon>Viridiplantae</taxon>
        <taxon>Streptophyta</taxon>
        <taxon>Embryophyta</taxon>
        <taxon>Tracheophyta</taxon>
        <taxon>Spermatophyta</taxon>
        <taxon>Magnoliopsida</taxon>
        <taxon>eudicotyledons</taxon>
        <taxon>Gunneridae</taxon>
        <taxon>Pentapetalae</taxon>
        <taxon>Caryophyllales</taxon>
        <taxon>Chenopodiaceae</taxon>
        <taxon>Chenopodioideae</taxon>
        <taxon>Anserineae</taxon>
        <taxon>Spinacia</taxon>
    </lineage>
</organism>
<sequence length="200" mass="23216">MPVPNGLTWSLRKIWHSRDMVMQDGNFDQFTYAGKFKINKMYKCLLDTGGHVAWKRIICNSHATPKAAFIVCLALHKRLPTKDRLRGWGINIAGLCELCQAADESLEHLFFYCSFSKEVWGGVLMHMEVNRSVMQWDLEVQWCSVKSRSTKPADTRRSIAFAETVYALWLQRNAKIFKNKTDYVDCIIRRILFIVACRCE</sequence>
<feature type="domain" description="Reverse transcriptase zinc-binding" evidence="1">
    <location>
        <begin position="36"/>
        <end position="120"/>
    </location>
</feature>
<dbReference type="AlphaFoldDB" id="A0A9R0JR04"/>
<dbReference type="GeneID" id="110783834"/>
<dbReference type="PANTHER" id="PTHR33116">
    <property type="entry name" value="REVERSE TRANSCRIPTASE ZINC-BINDING DOMAIN-CONTAINING PROTEIN-RELATED-RELATED"/>
    <property type="match status" value="1"/>
</dbReference>
<dbReference type="PANTHER" id="PTHR33116:SF84">
    <property type="entry name" value="RNA-DIRECTED DNA POLYMERASE"/>
    <property type="match status" value="1"/>
</dbReference>
<reference evidence="3" key="2">
    <citation type="submission" date="2025-08" db="UniProtKB">
        <authorList>
            <consortium name="RefSeq"/>
        </authorList>
    </citation>
    <scope>IDENTIFICATION</scope>
    <source>
        <tissue evidence="3">Leaf</tissue>
    </source>
</reference>
<dbReference type="Proteomes" id="UP000813463">
    <property type="component" value="Chromosome 3"/>
</dbReference>